<proteinExistence type="inferred from homology"/>
<gene>
    <name evidence="3" type="ORF">C3Y98_00075</name>
</gene>
<dbReference type="OrthoDB" id="9807486at2"/>
<dbReference type="EMBL" id="PQVH01000001">
    <property type="protein sequence ID" value="TFW73318.1"/>
    <property type="molecule type" value="Genomic_DNA"/>
</dbReference>
<dbReference type="Gene3D" id="3.40.1740.10">
    <property type="entry name" value="VC0467-like"/>
    <property type="match status" value="1"/>
</dbReference>
<organism evidence="3 4">
    <name type="scientific">Methylotenera oryzisoli</name>
    <dbReference type="NCBI Taxonomy" id="2080758"/>
    <lineage>
        <taxon>Bacteria</taxon>
        <taxon>Pseudomonadati</taxon>
        <taxon>Pseudomonadota</taxon>
        <taxon>Betaproteobacteria</taxon>
        <taxon>Nitrosomonadales</taxon>
        <taxon>Methylophilaceae</taxon>
        <taxon>Methylotenera</taxon>
    </lineage>
</organism>
<dbReference type="Proteomes" id="UP000297706">
    <property type="component" value="Unassembled WGS sequence"/>
</dbReference>
<reference evidence="3 4" key="1">
    <citation type="submission" date="2018-02" db="EMBL/GenBank/DDBJ databases">
        <title>A novel lanthanide dependent methylotroph, Methylotenera sp. La3113.</title>
        <authorList>
            <person name="Lv H."/>
            <person name="Tani A."/>
        </authorList>
    </citation>
    <scope>NUCLEOTIDE SEQUENCE [LARGE SCALE GENOMIC DNA]</scope>
    <source>
        <strain evidence="3 4">La3113</strain>
    </source>
</reference>
<keyword evidence="4" id="KW-1185">Reference proteome</keyword>
<sequence length="193" mass="21129">MSLDNINLTGHFLIAMPNLADPYFAKSVTFICTHSEEGAMGIVINRPTDMTYETLFDKINIKLEDTAISNNPVLFGGPVQPERGFVLHEPCGDWDSSIIINDQTSLTTSKDILEAVAVGTGPKKLLFSLGYAGWTPNQLEQEIVQNSWLSVQAKDISTLNKILFDTPHEEQFNAAMSLLGFDPAMLSDVAGHA</sequence>
<dbReference type="AlphaFoldDB" id="A0A4Y9VV30"/>
<dbReference type="PANTHER" id="PTHR30327:SF1">
    <property type="entry name" value="UPF0301 PROTEIN YQGE"/>
    <property type="match status" value="1"/>
</dbReference>
<evidence type="ECO:0000313" key="4">
    <source>
        <dbReference type="Proteomes" id="UP000297706"/>
    </source>
</evidence>
<dbReference type="Pfam" id="PF02622">
    <property type="entry name" value="DUF179"/>
    <property type="match status" value="1"/>
</dbReference>
<evidence type="ECO:0000256" key="2">
    <source>
        <dbReference type="HAMAP-Rule" id="MF_00758"/>
    </source>
</evidence>
<name>A0A4Y9VV30_9PROT</name>
<evidence type="ECO:0000256" key="1">
    <source>
        <dbReference type="ARBA" id="ARBA00009600"/>
    </source>
</evidence>
<dbReference type="SUPFAM" id="SSF143456">
    <property type="entry name" value="VC0467-like"/>
    <property type="match status" value="1"/>
</dbReference>
<dbReference type="RefSeq" id="WP_135276102.1">
    <property type="nucleotide sequence ID" value="NZ_PQVH01000001.1"/>
</dbReference>
<dbReference type="HAMAP" id="MF_00758">
    <property type="entry name" value="UPF0301"/>
    <property type="match status" value="1"/>
</dbReference>
<evidence type="ECO:0000313" key="3">
    <source>
        <dbReference type="EMBL" id="TFW73318.1"/>
    </source>
</evidence>
<comment type="caution">
    <text evidence="3">The sequence shown here is derived from an EMBL/GenBank/DDBJ whole genome shotgun (WGS) entry which is preliminary data.</text>
</comment>
<dbReference type="NCBIfam" id="NF001266">
    <property type="entry name" value="PRK00228.1-1"/>
    <property type="match status" value="1"/>
</dbReference>
<comment type="similarity">
    <text evidence="1 2">Belongs to the UPF0301 (AlgH) family.</text>
</comment>
<dbReference type="GO" id="GO:0005829">
    <property type="term" value="C:cytosol"/>
    <property type="evidence" value="ECO:0007669"/>
    <property type="project" value="TreeGrafter"/>
</dbReference>
<dbReference type="InterPro" id="IPR003774">
    <property type="entry name" value="AlgH-like"/>
</dbReference>
<accession>A0A4Y9VV30</accession>
<dbReference type="PANTHER" id="PTHR30327">
    <property type="entry name" value="UNCHARACTERIZED PROTEIN YQGE"/>
    <property type="match status" value="1"/>
</dbReference>
<protein>
    <recommendedName>
        <fullName evidence="2">UPF0301 protein C3Y98_00075</fullName>
    </recommendedName>
</protein>